<evidence type="ECO:0000259" key="5">
    <source>
        <dbReference type="Pfam" id="PF08031"/>
    </source>
</evidence>
<protein>
    <submittedName>
        <fullName evidence="6">FAD-linked oxidoreductase apf9</fullName>
    </submittedName>
</protein>
<dbReference type="SUPFAM" id="SSF56176">
    <property type="entry name" value="FAD-binding/transporter-associated domain-like"/>
    <property type="match status" value="1"/>
</dbReference>
<dbReference type="InterPro" id="IPR016169">
    <property type="entry name" value="FAD-bd_PCMH_sub2"/>
</dbReference>
<organism evidence="6 7">
    <name type="scientific">Cladobotryum mycophilum</name>
    <dbReference type="NCBI Taxonomy" id="491253"/>
    <lineage>
        <taxon>Eukaryota</taxon>
        <taxon>Fungi</taxon>
        <taxon>Dikarya</taxon>
        <taxon>Ascomycota</taxon>
        <taxon>Pezizomycotina</taxon>
        <taxon>Sordariomycetes</taxon>
        <taxon>Hypocreomycetidae</taxon>
        <taxon>Hypocreales</taxon>
        <taxon>Hypocreaceae</taxon>
        <taxon>Cladobotryum</taxon>
    </lineage>
</organism>
<evidence type="ECO:0000256" key="3">
    <source>
        <dbReference type="ARBA" id="ARBA00022827"/>
    </source>
</evidence>
<comment type="similarity">
    <text evidence="1">Belongs to the oxygen-dependent FAD-linked oxidoreductase family.</text>
</comment>
<dbReference type="PANTHER" id="PTHR13878">
    <property type="entry name" value="GULONOLACTONE OXIDASE"/>
    <property type="match status" value="1"/>
</dbReference>
<keyword evidence="2" id="KW-0285">Flavoprotein</keyword>
<evidence type="ECO:0000313" key="7">
    <source>
        <dbReference type="Proteomes" id="UP001338125"/>
    </source>
</evidence>
<keyword evidence="3" id="KW-0274">FAD</keyword>
<gene>
    <name evidence="6" type="ORF">PT974_03734</name>
</gene>
<dbReference type="InterPro" id="IPR036318">
    <property type="entry name" value="FAD-bd_PCMH-like_sf"/>
</dbReference>
<sequence length="310" mass="33972">MGEVLTINGCQHSDLFWAMRGGGGSTFGVITSITLKIFPSPKILAMDFMMLVDARESFIYDMAAFIFGQLPTLGGKGMTGYTSVLARMPNPIPLPGAPEEVGGVIGVAVLQDTSEENDMLKLWKPINDTVNTKWPGKVQFLPRIVAYKSYLDYINVHYDNMTTGGDFYMASRLLDKTALTGNSKALSRAIEGVVDATDGLTAFLVAGEGIHNVVASKAFPPLNATAKAGAIKQLNTAMEPFRQLSPSTGAYINEGFPFEKDWQKTFWGENYPRLLAIKKKIDPENVLWCHNCVGSEGWTDDKGQLCKRRN</sequence>
<dbReference type="Pfam" id="PF08031">
    <property type="entry name" value="BBE"/>
    <property type="match status" value="1"/>
</dbReference>
<accession>A0ABR0SUB4</accession>
<evidence type="ECO:0000256" key="1">
    <source>
        <dbReference type="ARBA" id="ARBA00005466"/>
    </source>
</evidence>
<reference evidence="6 7" key="1">
    <citation type="submission" date="2024-01" db="EMBL/GenBank/DDBJ databases">
        <title>Complete genome of Cladobotryum mycophilum ATHUM6906.</title>
        <authorList>
            <person name="Christinaki A.C."/>
            <person name="Myridakis A.I."/>
            <person name="Kouvelis V.N."/>
        </authorList>
    </citation>
    <scope>NUCLEOTIDE SEQUENCE [LARGE SCALE GENOMIC DNA]</scope>
    <source>
        <strain evidence="6 7">ATHUM6906</strain>
    </source>
</reference>
<proteinExistence type="inferred from homology"/>
<feature type="domain" description="Berberine/berberine-like" evidence="5">
    <location>
        <begin position="250"/>
        <end position="291"/>
    </location>
</feature>
<evidence type="ECO:0000256" key="2">
    <source>
        <dbReference type="ARBA" id="ARBA00022630"/>
    </source>
</evidence>
<dbReference type="PANTHER" id="PTHR13878:SF91">
    <property type="entry name" value="FAD BINDING DOMAIN PROTEIN (AFU_ORTHOLOGUE AFUA_6G12070)-RELATED"/>
    <property type="match status" value="1"/>
</dbReference>
<dbReference type="EMBL" id="JAVFKD010000004">
    <property type="protein sequence ID" value="KAK5995330.1"/>
    <property type="molecule type" value="Genomic_DNA"/>
</dbReference>
<keyword evidence="7" id="KW-1185">Reference proteome</keyword>
<dbReference type="SUPFAM" id="SSF55103">
    <property type="entry name" value="FAD-linked oxidases, C-terminal domain"/>
    <property type="match status" value="1"/>
</dbReference>
<dbReference type="InterPro" id="IPR016164">
    <property type="entry name" value="FAD-linked_Oxase-like_C"/>
</dbReference>
<dbReference type="Proteomes" id="UP001338125">
    <property type="component" value="Unassembled WGS sequence"/>
</dbReference>
<evidence type="ECO:0000256" key="4">
    <source>
        <dbReference type="ARBA" id="ARBA00023002"/>
    </source>
</evidence>
<dbReference type="InterPro" id="IPR012951">
    <property type="entry name" value="BBE"/>
</dbReference>
<comment type="caution">
    <text evidence="6">The sequence shown here is derived from an EMBL/GenBank/DDBJ whole genome shotgun (WGS) entry which is preliminary data.</text>
</comment>
<dbReference type="InterPro" id="IPR050432">
    <property type="entry name" value="FAD-linked_Oxidoreductases_BP"/>
</dbReference>
<name>A0ABR0SUB4_9HYPO</name>
<keyword evidence="4" id="KW-0560">Oxidoreductase</keyword>
<evidence type="ECO:0000313" key="6">
    <source>
        <dbReference type="EMBL" id="KAK5995330.1"/>
    </source>
</evidence>
<dbReference type="Gene3D" id="3.30.465.10">
    <property type="match status" value="2"/>
</dbReference>